<comment type="caution">
    <text evidence="2">The sequence shown here is derived from an EMBL/GenBank/DDBJ whole genome shotgun (WGS) entry which is preliminary data.</text>
</comment>
<accession>A0A1T2YEL1</accession>
<organism evidence="2 3">
    <name type="scientific">Pseudomonas fluorescens</name>
    <dbReference type="NCBI Taxonomy" id="294"/>
    <lineage>
        <taxon>Bacteria</taxon>
        <taxon>Pseudomonadati</taxon>
        <taxon>Pseudomonadota</taxon>
        <taxon>Gammaproteobacteria</taxon>
        <taxon>Pseudomonadales</taxon>
        <taxon>Pseudomonadaceae</taxon>
        <taxon>Pseudomonas</taxon>
    </lineage>
</organism>
<evidence type="ECO:0000313" key="2">
    <source>
        <dbReference type="EMBL" id="OPA90429.1"/>
    </source>
</evidence>
<dbReference type="InterPro" id="IPR025391">
    <property type="entry name" value="DUF4123"/>
</dbReference>
<evidence type="ECO:0000313" key="3">
    <source>
        <dbReference type="Proteomes" id="UP000190965"/>
    </source>
</evidence>
<protein>
    <recommendedName>
        <fullName evidence="1">DUF4123 domain-containing protein</fullName>
    </recommendedName>
</protein>
<sequence>MERMPDRWMTRQQQAGRRLCLIIDGHQDAREALLAVRSLSQHCSFYNETALAELATAGPVILLLDQVGEAALADLLQYPQSNWGWLGSLPDDDLAGVARHWRERLLVGPAGSQAVYRFHDNRTFARALAHLPNEHWPPFLGPLISVCYWSEDRWCQGDNPAPGEYPVPVPAPWLSTPNPHAAAILNANILRFLLTEHSESLAALVEFQDPRIWLSQVLEQARVWQWSGAQQLEFLVVRRLEEATRSSVIQWQPIPGETPMDHFERVVEQNRGQA</sequence>
<reference evidence="2 3" key="1">
    <citation type="submission" date="2016-12" db="EMBL/GenBank/DDBJ databases">
        <title>Draft genome sequences of seven strains of Pseudomonas fluorescens that produce 4-formylaminooxyvinylglycine.</title>
        <authorList>
            <person name="Okrent R.A."/>
            <person name="Manning V.A."/>
            <person name="Trippe K.M."/>
        </authorList>
    </citation>
    <scope>NUCLEOTIDE SEQUENCE [LARGE SCALE GENOMIC DNA]</scope>
    <source>
        <strain evidence="2 3">P5A</strain>
    </source>
</reference>
<dbReference type="RefSeq" id="WP_078741751.1">
    <property type="nucleotide sequence ID" value="NZ_MSDF01000028.1"/>
</dbReference>
<dbReference type="AlphaFoldDB" id="A0A1T2YEL1"/>
<evidence type="ECO:0000259" key="1">
    <source>
        <dbReference type="Pfam" id="PF13503"/>
    </source>
</evidence>
<proteinExistence type="predicted"/>
<name>A0A1T2YEL1_PSEFL</name>
<dbReference type="Proteomes" id="UP000190965">
    <property type="component" value="Unassembled WGS sequence"/>
</dbReference>
<dbReference type="OrthoDB" id="6980020at2"/>
<gene>
    <name evidence="2" type="ORF">BFW87_21615</name>
</gene>
<feature type="domain" description="DUF4123" evidence="1">
    <location>
        <begin position="21"/>
        <end position="136"/>
    </location>
</feature>
<dbReference type="Pfam" id="PF13503">
    <property type="entry name" value="DUF4123"/>
    <property type="match status" value="1"/>
</dbReference>
<dbReference type="EMBL" id="MSDF01000028">
    <property type="protein sequence ID" value="OPA90429.1"/>
    <property type="molecule type" value="Genomic_DNA"/>
</dbReference>